<dbReference type="Proteomes" id="UP000663671">
    <property type="component" value="Chromosome 2"/>
</dbReference>
<name>A0A8A1M1M3_AJECA</name>
<reference evidence="1" key="1">
    <citation type="submission" date="2021-01" db="EMBL/GenBank/DDBJ databases">
        <title>Chromosome-level genome assembly of a human fungal pathogen reveals clustering of transcriptionally co-regulated genes.</title>
        <authorList>
            <person name="Voorhies M."/>
            <person name="Cohen S."/>
            <person name="Shea T.P."/>
            <person name="Petrus S."/>
            <person name="Munoz J.F."/>
            <person name="Poplawski S."/>
            <person name="Goldman W.E."/>
            <person name="Michael T."/>
            <person name="Cuomo C.A."/>
            <person name="Sil A."/>
            <person name="Beyhan S."/>
        </authorList>
    </citation>
    <scope>NUCLEOTIDE SEQUENCE</scope>
    <source>
        <strain evidence="1">WU24</strain>
    </source>
</reference>
<dbReference type="VEuPathDB" id="FungiDB:I7I51_08713"/>
<evidence type="ECO:0000313" key="1">
    <source>
        <dbReference type="EMBL" id="QSS59280.1"/>
    </source>
</evidence>
<protein>
    <submittedName>
        <fullName evidence="1">Exportin KapK</fullName>
    </submittedName>
</protein>
<sequence length="72" mass="8338">MRAKLCASSSKRVTPFNSTRPRGSVWYTSPIWTWWTLKTLWRINWPSKWTAPNGRGRTAIRCAGRSAPYPAR</sequence>
<evidence type="ECO:0000313" key="2">
    <source>
        <dbReference type="Proteomes" id="UP000663671"/>
    </source>
</evidence>
<dbReference type="AlphaFoldDB" id="A0A8A1M1M3"/>
<dbReference type="EMBL" id="CP069109">
    <property type="protein sequence ID" value="QSS59280.1"/>
    <property type="molecule type" value="Genomic_DNA"/>
</dbReference>
<proteinExistence type="predicted"/>
<accession>A0A8A1M1M3</accession>
<organism evidence="1 2">
    <name type="scientific">Ajellomyces capsulatus</name>
    <name type="common">Darling's disease fungus</name>
    <name type="synonym">Histoplasma capsulatum</name>
    <dbReference type="NCBI Taxonomy" id="5037"/>
    <lineage>
        <taxon>Eukaryota</taxon>
        <taxon>Fungi</taxon>
        <taxon>Dikarya</taxon>
        <taxon>Ascomycota</taxon>
        <taxon>Pezizomycotina</taxon>
        <taxon>Eurotiomycetes</taxon>
        <taxon>Eurotiomycetidae</taxon>
        <taxon>Onygenales</taxon>
        <taxon>Ajellomycetaceae</taxon>
        <taxon>Histoplasma</taxon>
    </lineage>
</organism>
<gene>
    <name evidence="1" type="primary">CRM1</name>
    <name evidence="1" type="ORF">I7I51_08713</name>
</gene>